<dbReference type="InterPro" id="IPR013087">
    <property type="entry name" value="Znf_C2H2_type"/>
</dbReference>
<keyword evidence="1" id="KW-0862">Zinc</keyword>
<dbReference type="AlphaFoldDB" id="A0AAV9WZ70"/>
<dbReference type="PROSITE" id="PS50157">
    <property type="entry name" value="ZINC_FINGER_C2H2_2"/>
    <property type="match status" value="1"/>
</dbReference>
<evidence type="ECO:0000256" key="1">
    <source>
        <dbReference type="PROSITE-ProRule" id="PRU00042"/>
    </source>
</evidence>
<evidence type="ECO:0000313" key="3">
    <source>
        <dbReference type="EMBL" id="KAK6530409.1"/>
    </source>
</evidence>
<reference evidence="3 4" key="1">
    <citation type="submission" date="2019-10" db="EMBL/GenBank/DDBJ databases">
        <authorList>
            <person name="Palmer J.M."/>
        </authorList>
    </citation>
    <scope>NUCLEOTIDE SEQUENCE [LARGE SCALE GENOMIC DNA]</scope>
    <source>
        <strain evidence="3 4">TWF694</strain>
    </source>
</reference>
<dbReference type="Proteomes" id="UP001365542">
    <property type="component" value="Unassembled WGS sequence"/>
</dbReference>
<gene>
    <name evidence="3" type="ORF">TWF694_003764</name>
</gene>
<proteinExistence type="predicted"/>
<keyword evidence="1" id="KW-0863">Zinc-finger</keyword>
<sequence>MDAAGEPNPLSQDSDVAIAEEDLDDVNVLARKRDLDDDVAQNIKCRKASVTSRQRSAVDGSSSARRRMTTIKRPRDAKFICEKRVSGKKCGRKFTQKREFEVHFRTHGKALYVCECKGSYARKDNMKKHLKSEKHRRKMAELEAEAQAERQLAISALSLSFTPVSISSSSPSWSSSESFSSAHLDVDYQAEFPSF</sequence>
<comment type="caution">
    <text evidence="3">The sequence shown here is derived from an EMBL/GenBank/DDBJ whole genome shotgun (WGS) entry which is preliminary data.</text>
</comment>
<feature type="domain" description="C2H2-type" evidence="2">
    <location>
        <begin position="79"/>
        <end position="107"/>
    </location>
</feature>
<dbReference type="EMBL" id="JAVHJO010000013">
    <property type="protein sequence ID" value="KAK6530409.1"/>
    <property type="molecule type" value="Genomic_DNA"/>
</dbReference>
<evidence type="ECO:0000313" key="4">
    <source>
        <dbReference type="Proteomes" id="UP001365542"/>
    </source>
</evidence>
<dbReference type="Gene3D" id="3.30.160.60">
    <property type="entry name" value="Classic Zinc Finger"/>
    <property type="match status" value="1"/>
</dbReference>
<organism evidence="3 4">
    <name type="scientific">Orbilia ellipsospora</name>
    <dbReference type="NCBI Taxonomy" id="2528407"/>
    <lineage>
        <taxon>Eukaryota</taxon>
        <taxon>Fungi</taxon>
        <taxon>Dikarya</taxon>
        <taxon>Ascomycota</taxon>
        <taxon>Pezizomycotina</taxon>
        <taxon>Orbiliomycetes</taxon>
        <taxon>Orbiliales</taxon>
        <taxon>Orbiliaceae</taxon>
        <taxon>Orbilia</taxon>
    </lineage>
</organism>
<keyword evidence="4" id="KW-1185">Reference proteome</keyword>
<evidence type="ECO:0000259" key="2">
    <source>
        <dbReference type="PROSITE" id="PS50157"/>
    </source>
</evidence>
<dbReference type="GO" id="GO:0008270">
    <property type="term" value="F:zinc ion binding"/>
    <property type="evidence" value="ECO:0007669"/>
    <property type="project" value="UniProtKB-KW"/>
</dbReference>
<accession>A0AAV9WZ70</accession>
<protein>
    <recommendedName>
        <fullName evidence="2">C2H2-type domain-containing protein</fullName>
    </recommendedName>
</protein>
<name>A0AAV9WZ70_9PEZI</name>
<keyword evidence="1" id="KW-0479">Metal-binding</keyword>